<reference evidence="2 3" key="1">
    <citation type="journal article" date="2020" name="Nature">
        <title>Six reference-quality genomes reveal evolution of bat adaptations.</title>
        <authorList>
            <person name="Jebb D."/>
            <person name="Huang Z."/>
            <person name="Pippel M."/>
            <person name="Hughes G.M."/>
            <person name="Lavrichenko K."/>
            <person name="Devanna P."/>
            <person name="Winkler S."/>
            <person name="Jermiin L.S."/>
            <person name="Skirmuntt E.C."/>
            <person name="Katzourakis A."/>
            <person name="Burkitt-Gray L."/>
            <person name="Ray D.A."/>
            <person name="Sullivan K.A.M."/>
            <person name="Roscito J.G."/>
            <person name="Kirilenko B.M."/>
            <person name="Davalos L.M."/>
            <person name="Corthals A.P."/>
            <person name="Power M.L."/>
            <person name="Jones G."/>
            <person name="Ransome R.D."/>
            <person name="Dechmann D.K.N."/>
            <person name="Locatelli A.G."/>
            <person name="Puechmaille S.J."/>
            <person name="Fedrigo O."/>
            <person name="Jarvis E.D."/>
            <person name="Hiller M."/>
            <person name="Vernes S.C."/>
            <person name="Myers E.W."/>
            <person name="Teeling E.C."/>
        </authorList>
    </citation>
    <scope>NUCLEOTIDE SEQUENCE [LARGE SCALE GENOMIC DNA]</scope>
    <source>
        <strain evidence="2">MMolMol1</strain>
        <tissue evidence="2">Muscle</tissue>
    </source>
</reference>
<dbReference type="InParanoid" id="A0A7J8JVE6"/>
<evidence type="ECO:0000313" key="3">
    <source>
        <dbReference type="Proteomes" id="UP000550707"/>
    </source>
</evidence>
<proteinExistence type="predicted"/>
<dbReference type="AlphaFoldDB" id="A0A7J8JVE6"/>
<evidence type="ECO:0000313" key="2">
    <source>
        <dbReference type="EMBL" id="KAF6500827.1"/>
    </source>
</evidence>
<keyword evidence="1" id="KW-0812">Transmembrane</keyword>
<keyword evidence="3" id="KW-1185">Reference proteome</keyword>
<feature type="transmembrane region" description="Helical" evidence="1">
    <location>
        <begin position="116"/>
        <end position="136"/>
    </location>
</feature>
<name>A0A7J8JVE6_MOLMO</name>
<keyword evidence="1" id="KW-0472">Membrane</keyword>
<accession>A0A7J8JVE6</accession>
<evidence type="ECO:0000256" key="1">
    <source>
        <dbReference type="SAM" id="Phobius"/>
    </source>
</evidence>
<organism evidence="2 3">
    <name type="scientific">Molossus molossus</name>
    <name type="common">Pallas' mastiff bat</name>
    <name type="synonym">Vespertilio molossus</name>
    <dbReference type="NCBI Taxonomy" id="27622"/>
    <lineage>
        <taxon>Eukaryota</taxon>
        <taxon>Metazoa</taxon>
        <taxon>Chordata</taxon>
        <taxon>Craniata</taxon>
        <taxon>Vertebrata</taxon>
        <taxon>Euteleostomi</taxon>
        <taxon>Mammalia</taxon>
        <taxon>Eutheria</taxon>
        <taxon>Laurasiatheria</taxon>
        <taxon>Chiroptera</taxon>
        <taxon>Yangochiroptera</taxon>
        <taxon>Molossidae</taxon>
        <taxon>Molossus</taxon>
    </lineage>
</organism>
<keyword evidence="1" id="KW-1133">Transmembrane helix</keyword>
<dbReference type="EMBL" id="JACASF010000001">
    <property type="protein sequence ID" value="KAF6500827.1"/>
    <property type="molecule type" value="Genomic_DNA"/>
</dbReference>
<gene>
    <name evidence="2" type="ORF">HJG59_007867</name>
</gene>
<protein>
    <submittedName>
        <fullName evidence="2">Uncharacterized protein</fullName>
    </submittedName>
</protein>
<comment type="caution">
    <text evidence="2">The sequence shown here is derived from an EMBL/GenBank/DDBJ whole genome shotgun (WGS) entry which is preliminary data.</text>
</comment>
<sequence length="137" mass="16097">MMPTHFRKGDFIRSTIQMLISSRNTLTVIPRNTNFEDLTSGKKKVQNSLNDIILMTYLMMLYYYSHQFDSAVRVSAHRLKGHKFDSQSRAHTWVASLIPSSCWGHAGINQLMCLSYINVSFLKVFYLFIYYLNFFLY</sequence>
<dbReference type="Proteomes" id="UP000550707">
    <property type="component" value="Unassembled WGS sequence"/>
</dbReference>